<dbReference type="Pfam" id="PF08352">
    <property type="entry name" value="oligo_HPY"/>
    <property type="match status" value="1"/>
</dbReference>
<dbReference type="PROSITE" id="PS50893">
    <property type="entry name" value="ABC_TRANSPORTER_2"/>
    <property type="match status" value="1"/>
</dbReference>
<feature type="domain" description="ABC transporter" evidence="5">
    <location>
        <begin position="5"/>
        <end position="253"/>
    </location>
</feature>
<dbReference type="GO" id="GO:0015833">
    <property type="term" value="P:peptide transport"/>
    <property type="evidence" value="ECO:0007669"/>
    <property type="project" value="InterPro"/>
</dbReference>
<evidence type="ECO:0000256" key="4">
    <source>
        <dbReference type="ARBA" id="ARBA00022840"/>
    </source>
</evidence>
<dbReference type="SUPFAM" id="SSF52540">
    <property type="entry name" value="P-loop containing nucleoside triphosphate hydrolases"/>
    <property type="match status" value="1"/>
</dbReference>
<dbReference type="InterPro" id="IPR017871">
    <property type="entry name" value="ABC_transporter-like_CS"/>
</dbReference>
<proteinExistence type="inferred from homology"/>
<reference evidence="7" key="1">
    <citation type="submission" date="2017-03" db="EMBL/GenBank/DDBJ databases">
        <authorList>
            <person name="Lund M.B."/>
        </authorList>
    </citation>
    <scope>NUCLEOTIDE SEQUENCE [LARGE SCALE GENOMIC DNA]</scope>
</reference>
<comment type="caution">
    <text evidence="6">The sequence shown here is derived from an EMBL/GenBank/DDBJ whole genome shotgun (WGS) entry which is preliminary data.</text>
</comment>
<dbReference type="InterPro" id="IPR003593">
    <property type="entry name" value="AAA+_ATPase"/>
</dbReference>
<dbReference type="SMART" id="SM00382">
    <property type="entry name" value="AAA"/>
    <property type="match status" value="1"/>
</dbReference>
<name>A0A2A6FTH3_9MICO</name>
<evidence type="ECO:0000256" key="2">
    <source>
        <dbReference type="ARBA" id="ARBA00022448"/>
    </source>
</evidence>
<evidence type="ECO:0000256" key="1">
    <source>
        <dbReference type="ARBA" id="ARBA00005417"/>
    </source>
</evidence>
<dbReference type="Pfam" id="PF00005">
    <property type="entry name" value="ABC_tran"/>
    <property type="match status" value="1"/>
</dbReference>
<dbReference type="GO" id="GO:0016887">
    <property type="term" value="F:ATP hydrolysis activity"/>
    <property type="evidence" value="ECO:0007669"/>
    <property type="project" value="InterPro"/>
</dbReference>
<dbReference type="InterPro" id="IPR027417">
    <property type="entry name" value="P-loop_NTPase"/>
</dbReference>
<dbReference type="Proteomes" id="UP000219994">
    <property type="component" value="Unassembled WGS sequence"/>
</dbReference>
<keyword evidence="3" id="KW-0547">Nucleotide-binding</keyword>
<gene>
    <name evidence="6" type="ORF">B5766_03365</name>
</gene>
<dbReference type="InterPro" id="IPR013563">
    <property type="entry name" value="Oligopep_ABC_C"/>
</dbReference>
<dbReference type="InterPro" id="IPR050319">
    <property type="entry name" value="ABC_transp_ATP-bind"/>
</dbReference>
<protein>
    <recommendedName>
        <fullName evidence="5">ABC transporter domain-containing protein</fullName>
    </recommendedName>
</protein>
<dbReference type="AlphaFoldDB" id="A0A2A6FTH3"/>
<dbReference type="GO" id="GO:0055085">
    <property type="term" value="P:transmembrane transport"/>
    <property type="evidence" value="ECO:0007669"/>
    <property type="project" value="UniProtKB-ARBA"/>
</dbReference>
<comment type="similarity">
    <text evidence="1">Belongs to the ABC transporter superfamily.</text>
</comment>
<organism evidence="6 7">
    <name type="scientific">Candidatus Lumbricidiphila eiseniae</name>
    <dbReference type="NCBI Taxonomy" id="1969409"/>
    <lineage>
        <taxon>Bacteria</taxon>
        <taxon>Bacillati</taxon>
        <taxon>Actinomycetota</taxon>
        <taxon>Actinomycetes</taxon>
        <taxon>Micrococcales</taxon>
        <taxon>Microbacteriaceae</taxon>
        <taxon>Candidatus Lumbricidiphila</taxon>
    </lineage>
</organism>
<evidence type="ECO:0000313" key="6">
    <source>
        <dbReference type="EMBL" id="PDQ35926.1"/>
    </source>
</evidence>
<dbReference type="Gene3D" id="3.40.50.300">
    <property type="entry name" value="P-loop containing nucleotide triphosphate hydrolases"/>
    <property type="match status" value="1"/>
</dbReference>
<keyword evidence="2" id="KW-0813">Transport</keyword>
<sequence>MSALLTVRGLVKEYPARSRSRDKAPLRAVNGIDLDVERGQTLAIVGESGSGKSTTGRAILRLIEATAGTIMFDGIDIRRLPTRELRALRSRMQIVFQDNGAALDPRWSVGRLLAEPLRRHEQLTRREQSRRIADMLDRVGLDPRHTTRYPHEFSGGQRQRIGIARALMVHPELVVCDEPVSALDVSVQAQVLNLMKDLQDEFGLTYLFISHDLSVVEFMADSVAVMSRGNLVESGPCSDIMTKPQHSYTRALLAAVPVPDPSVYADRAARRALIRSGIEHL</sequence>
<dbReference type="PANTHER" id="PTHR43776">
    <property type="entry name" value="TRANSPORT ATP-BINDING PROTEIN"/>
    <property type="match status" value="1"/>
</dbReference>
<dbReference type="CDD" id="cd03257">
    <property type="entry name" value="ABC_NikE_OppD_transporters"/>
    <property type="match status" value="1"/>
</dbReference>
<evidence type="ECO:0000259" key="5">
    <source>
        <dbReference type="PROSITE" id="PS50893"/>
    </source>
</evidence>
<dbReference type="PANTHER" id="PTHR43776:SF7">
    <property type="entry name" value="D,D-DIPEPTIDE TRANSPORT ATP-BINDING PROTEIN DDPF-RELATED"/>
    <property type="match status" value="1"/>
</dbReference>
<dbReference type="GO" id="GO:0005524">
    <property type="term" value="F:ATP binding"/>
    <property type="evidence" value="ECO:0007669"/>
    <property type="project" value="UniProtKB-KW"/>
</dbReference>
<accession>A0A2A6FTH3</accession>
<keyword evidence="4" id="KW-0067">ATP-binding</keyword>
<dbReference type="FunFam" id="3.40.50.300:FF:000016">
    <property type="entry name" value="Oligopeptide ABC transporter ATP-binding component"/>
    <property type="match status" value="1"/>
</dbReference>
<dbReference type="InterPro" id="IPR003439">
    <property type="entry name" value="ABC_transporter-like_ATP-bd"/>
</dbReference>
<evidence type="ECO:0000313" key="7">
    <source>
        <dbReference type="Proteomes" id="UP000219994"/>
    </source>
</evidence>
<evidence type="ECO:0000256" key="3">
    <source>
        <dbReference type="ARBA" id="ARBA00022741"/>
    </source>
</evidence>
<dbReference type="PROSITE" id="PS00211">
    <property type="entry name" value="ABC_TRANSPORTER_1"/>
    <property type="match status" value="1"/>
</dbReference>
<dbReference type="EMBL" id="NAEP01000024">
    <property type="protein sequence ID" value="PDQ35926.1"/>
    <property type="molecule type" value="Genomic_DNA"/>
</dbReference>